<dbReference type="Pfam" id="PF17271">
    <property type="entry name" value="Usher_TcfC"/>
    <property type="match status" value="1"/>
</dbReference>
<dbReference type="KEGG" id="ebt:EBL_c33690"/>
<evidence type="ECO:0000259" key="2">
    <source>
        <dbReference type="Pfam" id="PF15976"/>
    </source>
</evidence>
<keyword evidence="1" id="KW-0732">Signal</keyword>
<dbReference type="InterPro" id="IPR031917">
    <property type="entry name" value="Pilus_assem_C"/>
</dbReference>
<evidence type="ECO:0000259" key="4">
    <source>
        <dbReference type="Pfam" id="PF17271"/>
    </source>
</evidence>
<proteinExistence type="predicted"/>
<dbReference type="AlphaFoldDB" id="I2BD28"/>
<feature type="domain" description="TcfC Usher-like barrel" evidence="4">
    <location>
        <begin position="362"/>
        <end position="771"/>
    </location>
</feature>
<accession>I2BD28</accession>
<dbReference type="EMBL" id="CP001560">
    <property type="protein sequence ID" value="AFJ48432.1"/>
    <property type="molecule type" value="Genomic_DNA"/>
</dbReference>
<evidence type="ECO:0000313" key="5">
    <source>
        <dbReference type="EMBL" id="AFJ48432.1"/>
    </source>
</evidence>
<dbReference type="HOGENOM" id="CLU_015277_0_0_6"/>
<name>I2BD28_SHIBC</name>
<dbReference type="InterPro" id="IPR032636">
    <property type="entry name" value="Pilus_assem_E-set-like_dom"/>
</dbReference>
<dbReference type="PATRIC" id="fig|630626.3.peg.3284"/>
<keyword evidence="6" id="KW-1185">Reference proteome</keyword>
<evidence type="ECO:0000313" key="6">
    <source>
        <dbReference type="Proteomes" id="UP000001955"/>
    </source>
</evidence>
<evidence type="ECO:0000256" key="1">
    <source>
        <dbReference type="ARBA" id="ARBA00022729"/>
    </source>
</evidence>
<dbReference type="Pfam" id="PF16967">
    <property type="entry name" value="TcfC"/>
    <property type="match status" value="1"/>
</dbReference>
<organism evidence="5 6">
    <name type="scientific">Shimwellia blattae (strain ATCC 29907 / DSM 4481 / JCM 1650 / NBRC 105725 / CDC 9005-74)</name>
    <name type="common">Escherichia blattae</name>
    <dbReference type="NCBI Taxonomy" id="630626"/>
    <lineage>
        <taxon>Bacteria</taxon>
        <taxon>Pseudomonadati</taxon>
        <taxon>Pseudomonadota</taxon>
        <taxon>Gammaproteobacteria</taxon>
        <taxon>Enterobacterales</taxon>
        <taxon>Enterobacteriaceae</taxon>
        <taxon>Shimwellia</taxon>
    </lineage>
</organism>
<sequence length="893" mass="96843">MDLCSIRRFALRIHAYSFITPALLMVSPLFATENPPALSVPVGFESLIDGQEEQLEVRLAGRVLGLYSLEVKPETVRFNHPDRLFSALNGEQLEPEQQIQLKETLNAPLARNGQKACNGLDSAGCGYIATDKVAAILDESQGAILLFLNPAWLKSHQADNRYNTLTSEAVNAFVHRQSINVSSDSYSKNMSVSGAGALGLGENRYLGGDWALTMAETSKRHSSTFWFDNLYARQDLGHRYYLQGGRMDQRNLSSPLGGSFGFSLLPLERFNGVRVGTTSAYVNHSVSQDATPLVIQTNRNARVDIYRGSQLLGSQYFAPGINNINTSTFPPGSYPLELRVFENGVLQRTEQQPFTKSSGGFANGLQWFLQAGQRDTENGTHVQNKTVAAAGVQYVPLRDVQLTGGSALANKNLYHEMRIDAQRAMSLGVLSGAATGYIGNDGSRGNIQQLTFTDGFMLSMYRYNTSGSVCNKAGTHSVNNTGCYTSLNATLSVPFAGWTTTLGYTETRNKGRSYWINDPVDPLNPVQRYNAPGRTSQAWQLGTNKSVNWRGMNINGRLGVYRNDYGNQKDNGMFLGVSLSRASQPPSSSGHDSFSSVAVDYRSAKQDSQATYNLNHTMMWQQGLYRELGLNFSGDKNNNYTGGISGRVNGRYGDLNGTVSDSFTKGTGSHTSVTAGYASALAVSRHGIFMGGGGGGEPAAAVAVRVAPMEEGGKQDAAEIQGSSYRSLNLGFGDSALVVAEAYQYGQLDVRDVTNSGKRNSLANVAHGGGMRPYFLAPGHLLLREVGSSVTWIYLGRALGPDGRPLANAQVLNQPLPALGHDGRFTLQANRKVEALWLMADGQLMRCPLNVQRTRDVLKIVGDVRCTTAGVEGLPQSLKMTPRVMKLLALAKR</sequence>
<feature type="domain" description="Pilus assembly protein C-terminal" evidence="2">
    <location>
        <begin position="776"/>
        <end position="867"/>
    </location>
</feature>
<dbReference type="InterPro" id="IPR035224">
    <property type="entry name" value="Usher_TcfC"/>
</dbReference>
<protein>
    <submittedName>
        <fullName evidence="5">Putative CFA/I fimbrial subunit C</fullName>
    </submittedName>
</protein>
<dbReference type="Proteomes" id="UP000001955">
    <property type="component" value="Chromosome"/>
</dbReference>
<dbReference type="STRING" id="630626.EBL_c33690"/>
<dbReference type="eggNOG" id="COG3188">
    <property type="taxonomic scope" value="Bacteria"/>
</dbReference>
<evidence type="ECO:0000259" key="3">
    <source>
        <dbReference type="Pfam" id="PF16967"/>
    </source>
</evidence>
<feature type="domain" description="Pilus assembly protein E-set like" evidence="3">
    <location>
        <begin position="290"/>
        <end position="356"/>
    </location>
</feature>
<reference evidence="5 6" key="1">
    <citation type="journal article" date="2012" name="J. Bacteriol.">
        <title>Complete genome sequence of the B12-producing Shimwellia blattae strain DSM 4481, isolated from a cockroach.</title>
        <authorList>
            <person name="Brzuszkiewicz E."/>
            <person name="Waschkowitz T."/>
            <person name="Wiezer A."/>
            <person name="Daniel R."/>
        </authorList>
    </citation>
    <scope>NUCLEOTIDE SEQUENCE [LARGE SCALE GENOMIC DNA]</scope>
    <source>
        <strain evidence="6">ATCC 29907 / DSM 4481 / JCM 1650 / NBRC 105725 / CDC 9005-74</strain>
    </source>
</reference>
<dbReference type="Pfam" id="PF15976">
    <property type="entry name" value="CooC_C"/>
    <property type="match status" value="1"/>
</dbReference>
<gene>
    <name evidence="5" type="primary">cfaC</name>
    <name evidence="5" type="ordered locus">EBL_c33690</name>
</gene>